<organism evidence="2 3">
    <name type="scientific">Purpureocillium takamizusanense</name>
    <dbReference type="NCBI Taxonomy" id="2060973"/>
    <lineage>
        <taxon>Eukaryota</taxon>
        <taxon>Fungi</taxon>
        <taxon>Dikarya</taxon>
        <taxon>Ascomycota</taxon>
        <taxon>Pezizomycotina</taxon>
        <taxon>Sordariomycetes</taxon>
        <taxon>Hypocreomycetidae</taxon>
        <taxon>Hypocreales</taxon>
        <taxon>Ophiocordycipitaceae</taxon>
        <taxon>Purpureocillium</taxon>
    </lineage>
</organism>
<proteinExistence type="predicted"/>
<keyword evidence="3" id="KW-1185">Reference proteome</keyword>
<evidence type="ECO:0000313" key="2">
    <source>
        <dbReference type="EMBL" id="UNI24167.1"/>
    </source>
</evidence>
<evidence type="ECO:0000313" key="3">
    <source>
        <dbReference type="Proteomes" id="UP000829364"/>
    </source>
</evidence>
<dbReference type="EMBL" id="CP086364">
    <property type="protein sequence ID" value="UNI24167.1"/>
    <property type="molecule type" value="Genomic_DNA"/>
</dbReference>
<gene>
    <name evidence="2" type="ORF">JDV02_009936</name>
</gene>
<reference evidence="2" key="1">
    <citation type="submission" date="2021-11" db="EMBL/GenBank/DDBJ databases">
        <title>Purpureocillium_takamizusanense_genome.</title>
        <authorList>
            <person name="Nguyen N.-H."/>
        </authorList>
    </citation>
    <scope>NUCLEOTIDE SEQUENCE</scope>
    <source>
        <strain evidence="2">PT3</strain>
    </source>
</reference>
<feature type="signal peptide" evidence="1">
    <location>
        <begin position="1"/>
        <end position="19"/>
    </location>
</feature>
<accession>A0A9Q8VGW1</accession>
<dbReference type="RefSeq" id="XP_047847648.1">
    <property type="nucleotide sequence ID" value="XM_047991636.1"/>
</dbReference>
<evidence type="ECO:0000256" key="1">
    <source>
        <dbReference type="SAM" id="SignalP"/>
    </source>
</evidence>
<sequence>MHLSHVLAFLVQAAALVAAADEPPKVKWTLHKSCYGDMALRDAILLGMETTKGRAVAASAKVLDTSNEKVQAAVKLLLGGDGEKARAVSEQFGLYKGLEGPIGAPQDKNALTGAIYLDSDEWKAVAKGNDKHYLNFVLYCAPDLLEERDEYGNKIWTDLGRQRRFTLGGTLVQMKEESDRNAWRNPESKILGLTETDKPAQRDGSGVPVGDLKKIAETITLHPLWLREMRDHAYDLLTAEKLADIKKPSAWRTFLQRLKDAQPLARPIDALMGLEGTLHHETYHLTSFGKLIDTPEGAGAYGWVNNQKAKNIKNPDLLAYLALIIDLVDNKSCKINERGEVTPPS</sequence>
<protein>
    <submittedName>
        <fullName evidence="2">Uncharacterized protein</fullName>
    </submittedName>
</protein>
<dbReference type="Proteomes" id="UP000829364">
    <property type="component" value="Chromosome 11"/>
</dbReference>
<dbReference type="OrthoDB" id="4914466at2759"/>
<dbReference type="GeneID" id="72071881"/>
<dbReference type="KEGG" id="ptkz:JDV02_009936"/>
<keyword evidence="1" id="KW-0732">Signal</keyword>
<dbReference type="AlphaFoldDB" id="A0A9Q8VGW1"/>
<feature type="chain" id="PRO_5040474168" evidence="1">
    <location>
        <begin position="20"/>
        <end position="345"/>
    </location>
</feature>
<name>A0A9Q8VGW1_9HYPO</name>